<dbReference type="InParanoid" id="A0A0V0QAE1"/>
<comment type="caution">
    <text evidence="2">The sequence shown here is derived from an EMBL/GenBank/DDBJ whole genome shotgun (WGS) entry which is preliminary data.</text>
</comment>
<keyword evidence="2" id="KW-0012">Acyltransferase</keyword>
<dbReference type="SUPFAM" id="SSF55729">
    <property type="entry name" value="Acyl-CoA N-acyltransferases (Nat)"/>
    <property type="match status" value="1"/>
</dbReference>
<gene>
    <name evidence="2" type="ORF">PPERSA_07416</name>
</gene>
<evidence type="ECO:0000259" key="1">
    <source>
        <dbReference type="PROSITE" id="PS51186"/>
    </source>
</evidence>
<protein>
    <submittedName>
        <fullName evidence="2">Acyl-CoA N-acyltransferase</fullName>
    </submittedName>
</protein>
<keyword evidence="2" id="KW-0808">Transferase</keyword>
<feature type="domain" description="N-acetyltransferase" evidence="1">
    <location>
        <begin position="75"/>
        <end position="229"/>
    </location>
</feature>
<keyword evidence="3" id="KW-1185">Reference proteome</keyword>
<dbReference type="InterPro" id="IPR000182">
    <property type="entry name" value="GNAT_dom"/>
</dbReference>
<organism evidence="2 3">
    <name type="scientific">Pseudocohnilembus persalinus</name>
    <name type="common">Ciliate</name>
    <dbReference type="NCBI Taxonomy" id="266149"/>
    <lineage>
        <taxon>Eukaryota</taxon>
        <taxon>Sar</taxon>
        <taxon>Alveolata</taxon>
        <taxon>Ciliophora</taxon>
        <taxon>Intramacronucleata</taxon>
        <taxon>Oligohymenophorea</taxon>
        <taxon>Scuticociliatia</taxon>
        <taxon>Philasterida</taxon>
        <taxon>Pseudocohnilembidae</taxon>
        <taxon>Pseudocohnilembus</taxon>
    </lineage>
</organism>
<dbReference type="InterPro" id="IPR016181">
    <property type="entry name" value="Acyl_CoA_acyltransferase"/>
</dbReference>
<dbReference type="PROSITE" id="PS51186">
    <property type="entry name" value="GNAT"/>
    <property type="match status" value="1"/>
</dbReference>
<dbReference type="Pfam" id="PF00583">
    <property type="entry name" value="Acetyltransf_1"/>
    <property type="match status" value="1"/>
</dbReference>
<evidence type="ECO:0000313" key="2">
    <source>
        <dbReference type="EMBL" id="KRW99173.1"/>
    </source>
</evidence>
<dbReference type="EMBL" id="LDAU01000220">
    <property type="protein sequence ID" value="KRW99173.1"/>
    <property type="molecule type" value="Genomic_DNA"/>
</dbReference>
<name>A0A0V0QAE1_PSEPJ</name>
<dbReference type="AlphaFoldDB" id="A0A0V0QAE1"/>
<dbReference type="Gene3D" id="3.40.630.30">
    <property type="match status" value="1"/>
</dbReference>
<sequence length="230" mass="27651">MQESNQSNKDIILDNDIDVDNKKDLQQRYQSTVKIKAHYLEMDDIQLKKFEEKNFDVNLSLKLLEKEDFQKESSQKVKELGNEVMSVFQNTGRQYSWGFPKFFEDQKEFLDFFTQEGTRFFFIKKVAKPISKIIFIGFILLTEYKKDKNQEVTAMDYFGIYEKFQNKGFGKQVMTMLLKYLQEKKINKITFRTDNLDSQQAFKFYEKFGFQKSGYSEFIENVHYQFNFEN</sequence>
<accession>A0A0V0QAE1</accession>
<evidence type="ECO:0000313" key="3">
    <source>
        <dbReference type="Proteomes" id="UP000054937"/>
    </source>
</evidence>
<proteinExistence type="predicted"/>
<dbReference type="Proteomes" id="UP000054937">
    <property type="component" value="Unassembled WGS sequence"/>
</dbReference>
<dbReference type="GO" id="GO:0016747">
    <property type="term" value="F:acyltransferase activity, transferring groups other than amino-acyl groups"/>
    <property type="evidence" value="ECO:0007669"/>
    <property type="project" value="InterPro"/>
</dbReference>
<reference evidence="2 3" key="1">
    <citation type="journal article" date="2015" name="Sci. Rep.">
        <title>Genome of the facultative scuticociliatosis pathogen Pseudocohnilembus persalinus provides insight into its virulence through horizontal gene transfer.</title>
        <authorList>
            <person name="Xiong J."/>
            <person name="Wang G."/>
            <person name="Cheng J."/>
            <person name="Tian M."/>
            <person name="Pan X."/>
            <person name="Warren A."/>
            <person name="Jiang C."/>
            <person name="Yuan D."/>
            <person name="Miao W."/>
        </authorList>
    </citation>
    <scope>NUCLEOTIDE SEQUENCE [LARGE SCALE GENOMIC DNA]</scope>
    <source>
        <strain evidence="2">36N120E</strain>
    </source>
</reference>
<dbReference type="CDD" id="cd04301">
    <property type="entry name" value="NAT_SF"/>
    <property type="match status" value="1"/>
</dbReference>